<gene>
    <name evidence="2" type="ORF">Asi03nite_22750</name>
</gene>
<reference evidence="2" key="1">
    <citation type="submission" date="2021-01" db="EMBL/GenBank/DDBJ databases">
        <title>Whole genome shotgun sequence of Actinoplanes siamensis NBRC 109076.</title>
        <authorList>
            <person name="Komaki H."/>
            <person name="Tamura T."/>
        </authorList>
    </citation>
    <scope>NUCLEOTIDE SEQUENCE</scope>
    <source>
        <strain evidence="2">NBRC 109076</strain>
    </source>
</reference>
<name>A0A919N5K9_9ACTN</name>
<dbReference type="Proteomes" id="UP000629619">
    <property type="component" value="Unassembled WGS sequence"/>
</dbReference>
<accession>A0A919N5K9</accession>
<dbReference type="EMBL" id="BOMW01000020">
    <property type="protein sequence ID" value="GIF04737.1"/>
    <property type="molecule type" value="Genomic_DNA"/>
</dbReference>
<evidence type="ECO:0000313" key="3">
    <source>
        <dbReference type="Proteomes" id="UP000629619"/>
    </source>
</evidence>
<keyword evidence="3" id="KW-1185">Reference proteome</keyword>
<protein>
    <submittedName>
        <fullName evidence="2">Uncharacterized protein</fullName>
    </submittedName>
</protein>
<dbReference type="RefSeq" id="WP_203678705.1">
    <property type="nucleotide sequence ID" value="NZ_BOMW01000020.1"/>
</dbReference>
<dbReference type="AlphaFoldDB" id="A0A919N5K9"/>
<feature type="region of interest" description="Disordered" evidence="1">
    <location>
        <begin position="31"/>
        <end position="64"/>
    </location>
</feature>
<comment type="caution">
    <text evidence="2">The sequence shown here is derived from an EMBL/GenBank/DDBJ whole genome shotgun (WGS) entry which is preliminary data.</text>
</comment>
<sequence>MGDVVELVWRGIGIAARAGWHLIEWVFTSGPVSIDPSSSGGKRDRKAEAPEDRGRRVRVEEISQ</sequence>
<proteinExistence type="predicted"/>
<organism evidence="2 3">
    <name type="scientific">Actinoplanes siamensis</name>
    <dbReference type="NCBI Taxonomy" id="1223317"/>
    <lineage>
        <taxon>Bacteria</taxon>
        <taxon>Bacillati</taxon>
        <taxon>Actinomycetota</taxon>
        <taxon>Actinomycetes</taxon>
        <taxon>Micromonosporales</taxon>
        <taxon>Micromonosporaceae</taxon>
        <taxon>Actinoplanes</taxon>
    </lineage>
</organism>
<evidence type="ECO:0000313" key="2">
    <source>
        <dbReference type="EMBL" id="GIF04737.1"/>
    </source>
</evidence>
<evidence type="ECO:0000256" key="1">
    <source>
        <dbReference type="SAM" id="MobiDB-lite"/>
    </source>
</evidence>
<feature type="compositionally biased region" description="Basic and acidic residues" evidence="1">
    <location>
        <begin position="41"/>
        <end position="64"/>
    </location>
</feature>